<reference evidence="2 3" key="1">
    <citation type="submission" date="2019-09" db="EMBL/GenBank/DDBJ databases">
        <title>Draft genome sequencing and comparative genomics of hatchery-associated Vibrios.</title>
        <authorList>
            <person name="Kehlet-Delgado H."/>
            <person name="Mueller R.S."/>
        </authorList>
    </citation>
    <scope>NUCLEOTIDE SEQUENCE [LARGE SCALE GENOMIC DNA]</scope>
    <source>
        <strain evidence="2 3">081416A</strain>
    </source>
</reference>
<organism evidence="2 3">
    <name type="scientific">Vibrio alginolyticus</name>
    <dbReference type="NCBI Taxonomy" id="663"/>
    <lineage>
        <taxon>Bacteria</taxon>
        <taxon>Pseudomonadati</taxon>
        <taxon>Pseudomonadota</taxon>
        <taxon>Gammaproteobacteria</taxon>
        <taxon>Vibrionales</taxon>
        <taxon>Vibrionaceae</taxon>
        <taxon>Vibrio</taxon>
    </lineage>
</organism>
<dbReference type="Proteomes" id="UP000714625">
    <property type="component" value="Unassembled WGS sequence"/>
</dbReference>
<name>A0A7Y4B6W0_VIBAL</name>
<sequence length="173" mass="20186">MFCLFEGYRVSECRNAYAYFVSNTGYRFITKKKTCYAVSVPKPEGGYIRRSVGFVRIGEKKGLRKATKIRNQIGKELWGRCWDRVRKQFNLLARLPKSLEPRLTTIDGKQYYVARYTKYDENNQKHEHSIKVSVNAYGKLAAWTIAKRKLLKAHSDVMDVLLHIEKVSSVRLK</sequence>
<evidence type="ECO:0000313" key="3">
    <source>
        <dbReference type="Proteomes" id="UP000532247"/>
    </source>
</evidence>
<accession>A0A7Y4B6W0</accession>
<dbReference type="EMBL" id="AAXMUW010000075">
    <property type="protein sequence ID" value="EGQ9137785.1"/>
    <property type="molecule type" value="Genomic_DNA"/>
</dbReference>
<proteinExistence type="predicted"/>
<dbReference type="AlphaFoldDB" id="A0A7Y4B6W0"/>
<comment type="caution">
    <text evidence="2">The sequence shown here is derived from an EMBL/GenBank/DDBJ whole genome shotgun (WGS) entry which is preliminary data.</text>
</comment>
<evidence type="ECO:0000313" key="2">
    <source>
        <dbReference type="EMBL" id="NOI11750.1"/>
    </source>
</evidence>
<dbReference type="RefSeq" id="WP_017634092.1">
    <property type="nucleotide sequence ID" value="NZ_CP046807.1"/>
</dbReference>
<protein>
    <submittedName>
        <fullName evidence="2">Fe3+-citrate ABC transporter substrate-binding protein</fullName>
    </submittedName>
</protein>
<gene>
    <name evidence="2" type="ORF">F0254_23300</name>
    <name evidence="1" type="ORF">GHY86_21935</name>
</gene>
<dbReference type="Proteomes" id="UP000532247">
    <property type="component" value="Unassembled WGS sequence"/>
</dbReference>
<reference evidence="1" key="2">
    <citation type="submission" date="2019-11" db="EMBL/GenBank/DDBJ databases">
        <authorList>
            <consortium name="PulseNet: The National Subtyping Network for Foodborne Disease Surveillance"/>
            <person name="Tarr C.L."/>
            <person name="Trees E."/>
            <person name="Katz L.S."/>
            <person name="Carleton-Romer H.A."/>
            <person name="Stroika S."/>
            <person name="Kucerova Z."/>
            <person name="Roache K.F."/>
            <person name="Sabol A.L."/>
            <person name="Besser J."/>
            <person name="Gerner-Smidt P."/>
        </authorList>
    </citation>
    <scope>NUCLEOTIDE SEQUENCE</scope>
    <source>
        <strain evidence="1">PNUSAV001129</strain>
    </source>
</reference>
<dbReference type="EMBL" id="VTYF01000022">
    <property type="protein sequence ID" value="NOI11750.1"/>
    <property type="molecule type" value="Genomic_DNA"/>
</dbReference>
<evidence type="ECO:0000313" key="1">
    <source>
        <dbReference type="EMBL" id="EGQ9137785.1"/>
    </source>
</evidence>